<dbReference type="RefSeq" id="WP_145077743.1">
    <property type="nucleotide sequence ID" value="NZ_CP036298.1"/>
</dbReference>
<dbReference type="InterPro" id="IPR027383">
    <property type="entry name" value="Znf_put"/>
</dbReference>
<dbReference type="Pfam" id="PF13490">
    <property type="entry name" value="zf-HC2"/>
    <property type="match status" value="1"/>
</dbReference>
<evidence type="ECO:0000313" key="3">
    <source>
        <dbReference type="EMBL" id="QDV24247.1"/>
    </source>
</evidence>
<accession>A0A518G6M4</accession>
<keyword evidence="4" id="KW-1185">Reference proteome</keyword>
<name>A0A518G6M4_9BACT</name>
<dbReference type="AlphaFoldDB" id="A0A518G6M4"/>
<keyword evidence="1" id="KW-0472">Membrane</keyword>
<evidence type="ECO:0000259" key="2">
    <source>
        <dbReference type="Pfam" id="PF13490"/>
    </source>
</evidence>
<reference evidence="3 4" key="1">
    <citation type="submission" date="2019-02" db="EMBL/GenBank/DDBJ databases">
        <title>Deep-cultivation of Planctomycetes and their phenomic and genomic characterization uncovers novel biology.</title>
        <authorList>
            <person name="Wiegand S."/>
            <person name="Jogler M."/>
            <person name="Boedeker C."/>
            <person name="Pinto D."/>
            <person name="Vollmers J."/>
            <person name="Rivas-Marin E."/>
            <person name="Kohn T."/>
            <person name="Peeters S.H."/>
            <person name="Heuer A."/>
            <person name="Rast P."/>
            <person name="Oberbeckmann S."/>
            <person name="Bunk B."/>
            <person name="Jeske O."/>
            <person name="Meyerdierks A."/>
            <person name="Storesund J.E."/>
            <person name="Kallscheuer N."/>
            <person name="Luecker S."/>
            <person name="Lage O.M."/>
            <person name="Pohl T."/>
            <person name="Merkel B.J."/>
            <person name="Hornburger P."/>
            <person name="Mueller R.-W."/>
            <person name="Bruemmer F."/>
            <person name="Labrenz M."/>
            <person name="Spormann A.M."/>
            <person name="Op den Camp H."/>
            <person name="Overmann J."/>
            <person name="Amann R."/>
            <person name="Jetten M.S.M."/>
            <person name="Mascher T."/>
            <person name="Medema M.H."/>
            <person name="Devos D.P."/>
            <person name="Kaster A.-K."/>
            <person name="Ovreas L."/>
            <person name="Rohde M."/>
            <person name="Galperin M.Y."/>
            <person name="Jogler C."/>
        </authorList>
    </citation>
    <scope>NUCLEOTIDE SEQUENCE [LARGE SCALE GENOMIC DNA]</scope>
    <source>
        <strain evidence="3 4">Q31a</strain>
    </source>
</reference>
<keyword evidence="1" id="KW-0812">Transmembrane</keyword>
<sequence>MASDSGSNAKPTENILTDDWQACAPGTLTAYRHAAKLASLQTKRRRAMSVGVGACVVLALVSLSALYRPDGSGAETKLPGYGGLTCSTVIEKMHKFVSGELEENDRAKVVTHLVACPHCLKLYQADANRKGVDLGIARHSINRQQTSEHLPLERRLHTPSLDAPELLAAK</sequence>
<gene>
    <name evidence="3" type="ORF">Q31a_25620</name>
</gene>
<dbReference type="OrthoDB" id="3267840at2"/>
<feature type="transmembrane region" description="Helical" evidence="1">
    <location>
        <begin position="47"/>
        <end position="67"/>
    </location>
</feature>
<organism evidence="3 4">
    <name type="scientific">Aureliella helgolandensis</name>
    <dbReference type="NCBI Taxonomy" id="2527968"/>
    <lineage>
        <taxon>Bacteria</taxon>
        <taxon>Pseudomonadati</taxon>
        <taxon>Planctomycetota</taxon>
        <taxon>Planctomycetia</taxon>
        <taxon>Pirellulales</taxon>
        <taxon>Pirellulaceae</taxon>
        <taxon>Aureliella</taxon>
    </lineage>
</organism>
<dbReference type="EMBL" id="CP036298">
    <property type="protein sequence ID" value="QDV24247.1"/>
    <property type="molecule type" value="Genomic_DNA"/>
</dbReference>
<evidence type="ECO:0000256" key="1">
    <source>
        <dbReference type="SAM" id="Phobius"/>
    </source>
</evidence>
<feature type="domain" description="Putative zinc-finger" evidence="2">
    <location>
        <begin position="86"/>
        <end position="119"/>
    </location>
</feature>
<proteinExistence type="predicted"/>
<protein>
    <recommendedName>
        <fullName evidence="2">Putative zinc-finger domain-containing protein</fullName>
    </recommendedName>
</protein>
<keyword evidence="1" id="KW-1133">Transmembrane helix</keyword>
<dbReference type="Proteomes" id="UP000318017">
    <property type="component" value="Chromosome"/>
</dbReference>
<evidence type="ECO:0000313" key="4">
    <source>
        <dbReference type="Proteomes" id="UP000318017"/>
    </source>
</evidence>
<dbReference type="KEGG" id="ahel:Q31a_25620"/>